<gene>
    <name evidence="4" type="ORF">BVC80_261g15</name>
</gene>
<dbReference type="GO" id="GO:0004497">
    <property type="term" value="F:monooxygenase activity"/>
    <property type="evidence" value="ECO:0007669"/>
    <property type="project" value="InterPro"/>
</dbReference>
<name>A0A200Q5H6_MACCD</name>
<dbReference type="PRINTS" id="PR00463">
    <property type="entry name" value="EP450I"/>
</dbReference>
<evidence type="ECO:0000313" key="5">
    <source>
        <dbReference type="Proteomes" id="UP000195402"/>
    </source>
</evidence>
<dbReference type="Pfam" id="PF00067">
    <property type="entry name" value="p450"/>
    <property type="match status" value="1"/>
</dbReference>
<evidence type="ECO:0000256" key="2">
    <source>
        <dbReference type="ARBA" id="ARBA00023004"/>
    </source>
</evidence>
<dbReference type="OMA" id="ADATNEW"/>
<dbReference type="InterPro" id="IPR002401">
    <property type="entry name" value="Cyt_P450_E_grp-I"/>
</dbReference>
<dbReference type="GO" id="GO:0016132">
    <property type="term" value="P:brassinosteroid biosynthetic process"/>
    <property type="evidence" value="ECO:0007669"/>
    <property type="project" value="TreeGrafter"/>
</dbReference>
<dbReference type="Proteomes" id="UP000195402">
    <property type="component" value="Unassembled WGS sequence"/>
</dbReference>
<dbReference type="InterPro" id="IPR036396">
    <property type="entry name" value="Cyt_P450_sf"/>
</dbReference>
<dbReference type="PANTHER" id="PTHR24286">
    <property type="entry name" value="CYTOCHROME P450 26"/>
    <property type="match status" value="1"/>
</dbReference>
<proteinExistence type="predicted"/>
<reference evidence="4 5" key="1">
    <citation type="journal article" date="2017" name="Mol. Plant">
        <title>The Genome of Medicinal Plant Macleaya cordata Provides New Insights into Benzylisoquinoline Alkaloids Metabolism.</title>
        <authorList>
            <person name="Liu X."/>
            <person name="Liu Y."/>
            <person name="Huang P."/>
            <person name="Ma Y."/>
            <person name="Qing Z."/>
            <person name="Tang Q."/>
            <person name="Cao H."/>
            <person name="Cheng P."/>
            <person name="Zheng Y."/>
            <person name="Yuan Z."/>
            <person name="Zhou Y."/>
            <person name="Liu J."/>
            <person name="Tang Z."/>
            <person name="Zhuo Y."/>
            <person name="Zhang Y."/>
            <person name="Yu L."/>
            <person name="Huang J."/>
            <person name="Yang P."/>
            <person name="Peng Q."/>
            <person name="Zhang J."/>
            <person name="Jiang W."/>
            <person name="Zhang Z."/>
            <person name="Lin K."/>
            <person name="Ro D.K."/>
            <person name="Chen X."/>
            <person name="Xiong X."/>
            <person name="Shang Y."/>
            <person name="Huang S."/>
            <person name="Zeng J."/>
        </authorList>
    </citation>
    <scope>NUCLEOTIDE SEQUENCE [LARGE SCALE GENOMIC DNA]</scope>
    <source>
        <strain evidence="5">cv. BLH2017</strain>
        <tissue evidence="4">Root</tissue>
    </source>
</reference>
<keyword evidence="1" id="KW-0479">Metal-binding</keyword>
<protein>
    <submittedName>
        <fullName evidence="4">Cytochrome P450</fullName>
    </submittedName>
</protein>
<feature type="transmembrane region" description="Helical" evidence="3">
    <location>
        <begin position="280"/>
        <end position="307"/>
    </location>
</feature>
<dbReference type="PANTHER" id="PTHR24286:SF90">
    <property type="entry name" value="CYTOCHROME P450"/>
    <property type="match status" value="1"/>
</dbReference>
<sequence>MFSTGIFMINMWSIALFFITLAIISFTHYVYRWRNPKCNGKLPPGSMGFPLIGETIEFFIPSKTLDVSSFIKKRIARYGPVFRTNLVGRPVVISTDPEFNAFIMQQEMKLVQLWYMDSFSMILGGITDTAAVAGILKYFRNLILDSMGTESLKEKLLPKLEVMVNQSLLSWSAQSSVELKESIASMVFDWTALHLLNYDPSKSSENLSKMFVNFFHGIMSFPLNVPGTTLHKCLKVRKTAMKLTRDIVHERLTSSEKRHGDLLDQLIDDMKNEEFLTEDLIFSIIFLILLASLETISSALTLAMILLTDHPFVVKELKEEHEAILRRREENIDSPLTWKEYKSMTFTSQVINETLRLANPDPGMLRKVIKDIHINGMLNIND</sequence>
<keyword evidence="3" id="KW-0812">Transmembrane</keyword>
<evidence type="ECO:0000256" key="3">
    <source>
        <dbReference type="SAM" id="Phobius"/>
    </source>
</evidence>
<dbReference type="STRING" id="56857.A0A200Q5H6"/>
<dbReference type="AlphaFoldDB" id="A0A200Q5H6"/>
<dbReference type="OrthoDB" id="1372046at2759"/>
<evidence type="ECO:0000313" key="4">
    <source>
        <dbReference type="EMBL" id="OVA05698.1"/>
    </source>
</evidence>
<dbReference type="GO" id="GO:0016705">
    <property type="term" value="F:oxidoreductase activity, acting on paired donors, with incorporation or reduction of molecular oxygen"/>
    <property type="evidence" value="ECO:0007669"/>
    <property type="project" value="InterPro"/>
</dbReference>
<organism evidence="4 5">
    <name type="scientific">Macleaya cordata</name>
    <name type="common">Five-seeded plume-poppy</name>
    <name type="synonym">Bocconia cordata</name>
    <dbReference type="NCBI Taxonomy" id="56857"/>
    <lineage>
        <taxon>Eukaryota</taxon>
        <taxon>Viridiplantae</taxon>
        <taxon>Streptophyta</taxon>
        <taxon>Embryophyta</taxon>
        <taxon>Tracheophyta</taxon>
        <taxon>Spermatophyta</taxon>
        <taxon>Magnoliopsida</taxon>
        <taxon>Ranunculales</taxon>
        <taxon>Papaveraceae</taxon>
        <taxon>Papaveroideae</taxon>
        <taxon>Macleaya</taxon>
    </lineage>
</organism>
<keyword evidence="5" id="KW-1185">Reference proteome</keyword>
<dbReference type="GO" id="GO:0005506">
    <property type="term" value="F:iron ion binding"/>
    <property type="evidence" value="ECO:0007669"/>
    <property type="project" value="InterPro"/>
</dbReference>
<dbReference type="Gene3D" id="1.10.630.10">
    <property type="entry name" value="Cytochrome P450"/>
    <property type="match status" value="1"/>
</dbReference>
<accession>A0A200Q5H6</accession>
<feature type="transmembrane region" description="Helical" evidence="3">
    <location>
        <begin position="6"/>
        <end position="31"/>
    </location>
</feature>
<keyword evidence="2" id="KW-0408">Iron</keyword>
<dbReference type="EMBL" id="MVGT01003030">
    <property type="protein sequence ID" value="OVA05698.1"/>
    <property type="molecule type" value="Genomic_DNA"/>
</dbReference>
<evidence type="ECO:0000256" key="1">
    <source>
        <dbReference type="ARBA" id="ARBA00022723"/>
    </source>
</evidence>
<dbReference type="GO" id="GO:0033075">
    <property type="term" value="P:isoquinoline alkaloid biosynthetic process"/>
    <property type="evidence" value="ECO:0007669"/>
    <property type="project" value="UniProtKB-ARBA"/>
</dbReference>
<dbReference type="InParanoid" id="A0A200Q5H6"/>
<dbReference type="GO" id="GO:0010268">
    <property type="term" value="P:brassinosteroid homeostasis"/>
    <property type="evidence" value="ECO:0007669"/>
    <property type="project" value="TreeGrafter"/>
</dbReference>
<keyword evidence="3" id="KW-1133">Transmembrane helix</keyword>
<dbReference type="GO" id="GO:0016125">
    <property type="term" value="P:sterol metabolic process"/>
    <property type="evidence" value="ECO:0007669"/>
    <property type="project" value="TreeGrafter"/>
</dbReference>
<dbReference type="InterPro" id="IPR001128">
    <property type="entry name" value="Cyt_P450"/>
</dbReference>
<dbReference type="SUPFAM" id="SSF48264">
    <property type="entry name" value="Cytochrome P450"/>
    <property type="match status" value="1"/>
</dbReference>
<dbReference type="GO" id="GO:0020037">
    <property type="term" value="F:heme binding"/>
    <property type="evidence" value="ECO:0007669"/>
    <property type="project" value="InterPro"/>
</dbReference>
<keyword evidence="3" id="KW-0472">Membrane</keyword>
<comment type="caution">
    <text evidence="4">The sequence shown here is derived from an EMBL/GenBank/DDBJ whole genome shotgun (WGS) entry which is preliminary data.</text>
</comment>